<comment type="caution">
    <text evidence="5">The sequence shown here is derived from an EMBL/GenBank/DDBJ whole genome shotgun (WGS) entry which is preliminary data.</text>
</comment>
<evidence type="ECO:0000256" key="2">
    <source>
        <dbReference type="ARBA" id="ARBA00023125"/>
    </source>
</evidence>
<dbReference type="PANTHER" id="PTHR33204">
    <property type="entry name" value="TRANSCRIPTIONAL REGULATOR, MARR FAMILY"/>
    <property type="match status" value="1"/>
</dbReference>
<dbReference type="InterPro" id="IPR002577">
    <property type="entry name" value="HTH_HxlR"/>
</dbReference>
<dbReference type="CDD" id="cd00090">
    <property type="entry name" value="HTH_ARSR"/>
    <property type="match status" value="1"/>
</dbReference>
<keyword evidence="2" id="KW-0238">DNA-binding</keyword>
<dbReference type="SUPFAM" id="SSF46785">
    <property type="entry name" value="Winged helix' DNA-binding domain"/>
    <property type="match status" value="1"/>
</dbReference>
<dbReference type="InterPro" id="IPR036388">
    <property type="entry name" value="WH-like_DNA-bd_sf"/>
</dbReference>
<dbReference type="Gene3D" id="1.10.10.10">
    <property type="entry name" value="Winged helix-like DNA-binding domain superfamily/Winged helix DNA-binding domain"/>
    <property type="match status" value="1"/>
</dbReference>
<accession>A0ABU2FDK4</accession>
<dbReference type="PANTHER" id="PTHR33204:SF18">
    <property type="entry name" value="TRANSCRIPTIONAL REGULATORY PROTEIN"/>
    <property type="match status" value="1"/>
</dbReference>
<dbReference type="EMBL" id="JAMQON010000003">
    <property type="protein sequence ID" value="MDS0260319.1"/>
    <property type="molecule type" value="Genomic_DNA"/>
</dbReference>
<evidence type="ECO:0000256" key="1">
    <source>
        <dbReference type="ARBA" id="ARBA00023015"/>
    </source>
</evidence>
<keyword evidence="3" id="KW-0804">Transcription</keyword>
<name>A0ABU2FDK4_9EURY</name>
<dbReference type="Pfam" id="PF01638">
    <property type="entry name" value="HxlR"/>
    <property type="match status" value="1"/>
</dbReference>
<dbReference type="PROSITE" id="PS51118">
    <property type="entry name" value="HTH_HXLR"/>
    <property type="match status" value="1"/>
</dbReference>
<dbReference type="InterPro" id="IPR036390">
    <property type="entry name" value="WH_DNA-bd_sf"/>
</dbReference>
<dbReference type="Proteomes" id="UP001259659">
    <property type="component" value="Unassembled WGS sequence"/>
</dbReference>
<keyword evidence="6" id="KW-1185">Reference proteome</keyword>
<organism evidence="5 6">
    <name type="scientific">Haloarcula saliterrae</name>
    <dbReference type="NCBI Taxonomy" id="2950534"/>
    <lineage>
        <taxon>Archaea</taxon>
        <taxon>Methanobacteriati</taxon>
        <taxon>Methanobacteriota</taxon>
        <taxon>Stenosarchaea group</taxon>
        <taxon>Halobacteria</taxon>
        <taxon>Halobacteriales</taxon>
        <taxon>Haloarculaceae</taxon>
        <taxon>Haloarcula</taxon>
    </lineage>
</organism>
<evidence type="ECO:0000313" key="6">
    <source>
        <dbReference type="Proteomes" id="UP001259659"/>
    </source>
</evidence>
<sequence length="119" mass="13240">MAADTADRRASVERHNESACSVVQAIDRIGTPWRLNVVHALDGGEQRFNELKAATDARSKTLSDALDALVENDIVDRRMEEAAPVAVYYALTPKGRELLDVLDELDEWARRWEGESSAT</sequence>
<dbReference type="InterPro" id="IPR001845">
    <property type="entry name" value="HTH_ArsR_DNA-bd_dom"/>
</dbReference>
<evidence type="ECO:0000256" key="3">
    <source>
        <dbReference type="ARBA" id="ARBA00023163"/>
    </source>
</evidence>
<dbReference type="SMART" id="SM00418">
    <property type="entry name" value="HTH_ARSR"/>
    <property type="match status" value="1"/>
</dbReference>
<keyword evidence="1" id="KW-0805">Transcription regulation</keyword>
<evidence type="ECO:0000313" key="5">
    <source>
        <dbReference type="EMBL" id="MDS0260319.1"/>
    </source>
</evidence>
<protein>
    <submittedName>
        <fullName evidence="5">Helix-turn-helix transcriptional regulator</fullName>
    </submittedName>
</protein>
<dbReference type="InterPro" id="IPR011991">
    <property type="entry name" value="ArsR-like_HTH"/>
</dbReference>
<gene>
    <name evidence="5" type="ORF">NDI56_13020</name>
</gene>
<proteinExistence type="predicted"/>
<feature type="domain" description="HTH hxlR-type" evidence="4">
    <location>
        <begin position="20"/>
        <end position="117"/>
    </location>
</feature>
<dbReference type="RefSeq" id="WP_310919987.1">
    <property type="nucleotide sequence ID" value="NZ_JAMQON010000003.1"/>
</dbReference>
<reference evidence="5 6" key="1">
    <citation type="submission" date="2022-06" db="EMBL/GenBank/DDBJ databases">
        <title>Haloarcula sp. a new haloarchaeum isolate from saline soil.</title>
        <authorList>
            <person name="Strakova D."/>
            <person name="Galisteo C."/>
            <person name="Sanchez-Porro C."/>
            <person name="Ventosa A."/>
        </authorList>
    </citation>
    <scope>NUCLEOTIDE SEQUENCE [LARGE SCALE GENOMIC DNA]</scope>
    <source>
        <strain evidence="5 6">S1CR25-12</strain>
    </source>
</reference>
<evidence type="ECO:0000259" key="4">
    <source>
        <dbReference type="PROSITE" id="PS51118"/>
    </source>
</evidence>